<dbReference type="AlphaFoldDB" id="U1I4K4"/>
<evidence type="ECO:0000259" key="1">
    <source>
        <dbReference type="PROSITE" id="PS50097"/>
    </source>
</evidence>
<dbReference type="EMBL" id="KE720675">
    <property type="protein sequence ID" value="ERF77049.1"/>
    <property type="molecule type" value="Genomic_DNA"/>
</dbReference>
<dbReference type="SMART" id="SM00225">
    <property type="entry name" value="BTB"/>
    <property type="match status" value="1"/>
</dbReference>
<dbReference type="HOGENOM" id="CLU_946748_0_0_1"/>
<dbReference type="OrthoDB" id="1022638at2759"/>
<dbReference type="PROSITE" id="PS50097">
    <property type="entry name" value="BTB"/>
    <property type="match status" value="1"/>
</dbReference>
<dbReference type="GeneID" id="19242833"/>
<name>U1I4K4_ENDPU</name>
<proteinExistence type="predicted"/>
<reference evidence="3" key="1">
    <citation type="journal article" date="2014" name="BMC Genomics">
        <title>Genome characteristics reveal the impact of lichenization on lichen-forming fungus Endocarpon pusillum Hedwig (Verrucariales, Ascomycota).</title>
        <authorList>
            <person name="Wang Y.-Y."/>
            <person name="Liu B."/>
            <person name="Zhang X.-Y."/>
            <person name="Zhou Q.-M."/>
            <person name="Zhang T."/>
            <person name="Li H."/>
            <person name="Yu Y.-F."/>
            <person name="Zhang X.-L."/>
            <person name="Hao X.-Y."/>
            <person name="Wang M."/>
            <person name="Wang L."/>
            <person name="Wei J.-C."/>
        </authorList>
    </citation>
    <scope>NUCLEOTIDE SEQUENCE [LARGE SCALE GENOMIC DNA]</scope>
    <source>
        <strain evidence="3">Z07020 / HMAS-L-300199</strain>
    </source>
</reference>
<dbReference type="PANTHER" id="PTHR47843:SF2">
    <property type="entry name" value="BTB DOMAIN-CONTAINING PROTEIN"/>
    <property type="match status" value="1"/>
</dbReference>
<dbReference type="eggNOG" id="ENOG502STH4">
    <property type="taxonomic scope" value="Eukaryota"/>
</dbReference>
<protein>
    <recommendedName>
        <fullName evidence="1">BTB domain-containing protein</fullName>
    </recommendedName>
</protein>
<dbReference type="OMA" id="NASVREM"/>
<evidence type="ECO:0000313" key="3">
    <source>
        <dbReference type="Proteomes" id="UP000019373"/>
    </source>
</evidence>
<gene>
    <name evidence="2" type="ORF">EPUS_07955</name>
</gene>
<accession>U1I4K4</accession>
<dbReference type="Proteomes" id="UP000019373">
    <property type="component" value="Unassembled WGS sequence"/>
</dbReference>
<dbReference type="InterPro" id="IPR000210">
    <property type="entry name" value="BTB/POZ_dom"/>
</dbReference>
<dbReference type="PANTHER" id="PTHR47843">
    <property type="entry name" value="BTB DOMAIN-CONTAINING PROTEIN-RELATED"/>
    <property type="match status" value="1"/>
</dbReference>
<dbReference type="InterPro" id="IPR011333">
    <property type="entry name" value="SKP1/BTB/POZ_sf"/>
</dbReference>
<dbReference type="CDD" id="cd18186">
    <property type="entry name" value="BTB_POZ_ZBTB_KLHL-like"/>
    <property type="match status" value="1"/>
</dbReference>
<evidence type="ECO:0000313" key="2">
    <source>
        <dbReference type="EMBL" id="ERF77049.1"/>
    </source>
</evidence>
<feature type="domain" description="BTB" evidence="1">
    <location>
        <begin position="69"/>
        <end position="133"/>
    </location>
</feature>
<organism evidence="2 3">
    <name type="scientific">Endocarpon pusillum (strain Z07020 / HMAS-L-300199)</name>
    <name type="common">Lichen-forming fungus</name>
    <dbReference type="NCBI Taxonomy" id="1263415"/>
    <lineage>
        <taxon>Eukaryota</taxon>
        <taxon>Fungi</taxon>
        <taxon>Dikarya</taxon>
        <taxon>Ascomycota</taxon>
        <taxon>Pezizomycotina</taxon>
        <taxon>Eurotiomycetes</taxon>
        <taxon>Chaetothyriomycetidae</taxon>
        <taxon>Verrucariales</taxon>
        <taxon>Verrucariaceae</taxon>
        <taxon>Endocarpon</taxon>
    </lineage>
</organism>
<dbReference type="SUPFAM" id="SSF54695">
    <property type="entry name" value="POZ domain"/>
    <property type="match status" value="1"/>
</dbReference>
<dbReference type="Gene3D" id="3.30.710.10">
    <property type="entry name" value="Potassium Channel Kv1.1, Chain A"/>
    <property type="match status" value="1"/>
</dbReference>
<keyword evidence="3" id="KW-1185">Reference proteome</keyword>
<sequence length="294" mass="32857">MSRPPKRPAALDSNLRQLMSRRGVMMPSNHRLGSYSGLPALNKKNDIAAVDQSAGASSEPPRKRLRFAEDAVTGIVGSEKVSFTVHQRLLCDASKFFKDALSGGFKEATKKQVRLPDVTPTSFESFLSWLYSSFPGQTHMIEELKTSVPYLCWSLALQLYTLAHYLQCPAFGNNVITCIRTRLDDDLPITEPNAQQITDIYSQTLGDCGLRRLIVLMHTIVPSDEALLSTAEQISAWIENVPAEFTRNLNVRLMIENVRWVSGFWAQGWVVERVEDDEVGYSVENNDLGKPAAH</sequence>
<dbReference type="Pfam" id="PF00651">
    <property type="entry name" value="BTB"/>
    <property type="match status" value="1"/>
</dbReference>
<dbReference type="RefSeq" id="XP_007785637.1">
    <property type="nucleotide sequence ID" value="XM_007787447.1"/>
</dbReference>